<evidence type="ECO:0000256" key="5">
    <source>
        <dbReference type="ARBA" id="ARBA00022824"/>
    </source>
</evidence>
<evidence type="ECO:0000256" key="8">
    <source>
        <dbReference type="ARBA" id="ARBA00023136"/>
    </source>
</evidence>
<reference evidence="10" key="1">
    <citation type="journal article" date="2012" name="G3 (Bethesda)">
        <title>Pichia sorbitophila, an interspecies yeast hybrid reveals early steps of genome resolution following polyploidization.</title>
        <authorList>
            <person name="Leh Louis V."/>
            <person name="Despons L."/>
            <person name="Friedrich A."/>
            <person name="Martin T."/>
            <person name="Durrens P."/>
            <person name="Casaregola S."/>
            <person name="Neuveglise C."/>
            <person name="Fairhead C."/>
            <person name="Marck C."/>
            <person name="Cruz J.A."/>
            <person name="Straub M.L."/>
            <person name="Kugler V."/>
            <person name="Sacerdot C."/>
            <person name="Uzunov Z."/>
            <person name="Thierry A."/>
            <person name="Weiss S."/>
            <person name="Bleykasten C."/>
            <person name="De Montigny J."/>
            <person name="Jacques N."/>
            <person name="Jung P."/>
            <person name="Lemaire M."/>
            <person name="Mallet S."/>
            <person name="Morel G."/>
            <person name="Richard G.F."/>
            <person name="Sarkar A."/>
            <person name="Savel G."/>
            <person name="Schacherer J."/>
            <person name="Seret M.L."/>
            <person name="Talla E."/>
            <person name="Samson G."/>
            <person name="Jubin C."/>
            <person name="Poulain J."/>
            <person name="Vacherie B."/>
            <person name="Barbe V."/>
            <person name="Pelletier E."/>
            <person name="Sherman D.J."/>
            <person name="Westhof E."/>
            <person name="Weissenbach J."/>
            <person name="Baret P.V."/>
            <person name="Wincker P."/>
            <person name="Gaillardin C."/>
            <person name="Dujon B."/>
            <person name="Souciet J.L."/>
        </authorList>
    </citation>
    <scope>NUCLEOTIDE SEQUENCE [LARGE SCALE GENOMIC DNA]</scope>
    <source>
        <strain evidence="10">CBS 270.75 / DBVPG 7215 / KCTC 17166 / NRRL Y-17582</strain>
    </source>
</reference>
<evidence type="ECO:0000313" key="9">
    <source>
        <dbReference type="EMBL" id="AET40566.1"/>
    </source>
</evidence>
<keyword evidence="7" id="KW-0175">Coiled coil</keyword>
<gene>
    <name evidence="9" type="ordered locus">Ecym_6183</name>
</gene>
<dbReference type="Pfam" id="PF04420">
    <property type="entry name" value="CHD5"/>
    <property type="match status" value="1"/>
</dbReference>
<evidence type="ECO:0000256" key="3">
    <source>
        <dbReference type="ARBA" id="ARBA00022448"/>
    </source>
</evidence>
<dbReference type="InterPro" id="IPR029012">
    <property type="entry name" value="Helix_hairpin_bin_sf"/>
</dbReference>
<dbReference type="OMA" id="AQDNYAR"/>
<dbReference type="HOGENOM" id="CLU_089418_2_1_1"/>
<dbReference type="KEGG" id="erc:Ecym_6183"/>
<dbReference type="GO" id="GO:0043529">
    <property type="term" value="C:GET complex"/>
    <property type="evidence" value="ECO:0007669"/>
    <property type="project" value="EnsemblFungi"/>
</dbReference>
<accession>G8JV87</accession>
<evidence type="ECO:0000256" key="2">
    <source>
        <dbReference type="ARBA" id="ARBA00010799"/>
    </source>
</evidence>
<name>G8JV87_ERECY</name>
<organism evidence="9 10">
    <name type="scientific">Eremothecium cymbalariae (strain CBS 270.75 / DBVPG 7215 / KCTC 17166 / NRRL Y-17582)</name>
    <name type="common">Yeast</name>
    <dbReference type="NCBI Taxonomy" id="931890"/>
    <lineage>
        <taxon>Eukaryota</taxon>
        <taxon>Fungi</taxon>
        <taxon>Dikarya</taxon>
        <taxon>Ascomycota</taxon>
        <taxon>Saccharomycotina</taxon>
        <taxon>Saccharomycetes</taxon>
        <taxon>Saccharomycetales</taxon>
        <taxon>Saccharomycetaceae</taxon>
        <taxon>Eremothecium</taxon>
    </lineage>
</organism>
<dbReference type="GO" id="GO:0000423">
    <property type="term" value="P:mitophagy"/>
    <property type="evidence" value="ECO:0007669"/>
    <property type="project" value="EnsemblFungi"/>
</dbReference>
<dbReference type="GO" id="GO:0008320">
    <property type="term" value="F:protein transmembrane transporter activity"/>
    <property type="evidence" value="ECO:0007669"/>
    <property type="project" value="EnsemblFungi"/>
</dbReference>
<dbReference type="GO" id="GO:0032977">
    <property type="term" value="F:membrane insertase activity"/>
    <property type="evidence" value="ECO:0007669"/>
    <property type="project" value="EnsemblFungi"/>
</dbReference>
<proteinExistence type="inferred from homology"/>
<evidence type="ECO:0000256" key="4">
    <source>
        <dbReference type="ARBA" id="ARBA00022692"/>
    </source>
</evidence>
<evidence type="ECO:0008006" key="11">
    <source>
        <dbReference type="Google" id="ProtNLM"/>
    </source>
</evidence>
<keyword evidence="10" id="KW-1185">Reference proteome</keyword>
<dbReference type="AlphaFoldDB" id="G8JV87"/>
<comment type="similarity">
    <text evidence="2">Belongs to the WRB/GET1 family.</text>
</comment>
<keyword evidence="6" id="KW-1133">Transmembrane helix</keyword>
<dbReference type="InParanoid" id="G8JV87"/>
<dbReference type="Proteomes" id="UP000006790">
    <property type="component" value="Chromosome 6"/>
</dbReference>
<dbReference type="FunCoup" id="G8JV87">
    <property type="interactions" value="45"/>
</dbReference>
<keyword evidence="4" id="KW-0812">Transmembrane</keyword>
<dbReference type="Gene3D" id="1.10.287.660">
    <property type="entry name" value="Helix hairpin bin"/>
    <property type="match status" value="1"/>
</dbReference>
<evidence type="ECO:0000256" key="1">
    <source>
        <dbReference type="ARBA" id="ARBA00004477"/>
    </source>
</evidence>
<dbReference type="GeneID" id="11468957"/>
<dbReference type="GO" id="GO:0043495">
    <property type="term" value="F:protein-membrane adaptor activity"/>
    <property type="evidence" value="ECO:0007669"/>
    <property type="project" value="EnsemblFungi"/>
</dbReference>
<dbReference type="GO" id="GO:0097051">
    <property type="term" value="P:establishment of protein localization to endoplasmic reticulum membrane"/>
    <property type="evidence" value="ECO:0007669"/>
    <property type="project" value="EnsemblFungi"/>
</dbReference>
<dbReference type="PANTHER" id="PTHR42650:SF1">
    <property type="entry name" value="GUIDED ENTRY OF TAIL-ANCHORED PROTEINS FACTOR 1"/>
    <property type="match status" value="1"/>
</dbReference>
<dbReference type="InterPro" id="IPR028945">
    <property type="entry name" value="Get1"/>
</dbReference>
<keyword evidence="3" id="KW-0813">Transport</keyword>
<sequence>MIDYWVVVIVCFLVVDKSWHLTGLLATRLNSPNKVKQLIRERQDLHLKQQKLSAQDHYAQWTKNNRKLDTLDRDVEQAKKDYLEGIKSTKSKLAKLKFLLVTAPFTFLKFYKGKIHVSSVPKGMFPRVIEGTLEHGWLYVALAPIQSKQISEGAFVMVSLGIWLFALLKVLDACEFIIDVLRESNPEYASATLKDKNQDSDIVNYKDIMESLD</sequence>
<keyword evidence="5" id="KW-0256">Endoplasmic reticulum</keyword>
<dbReference type="RefSeq" id="XP_003647383.1">
    <property type="nucleotide sequence ID" value="XM_003647335.1"/>
</dbReference>
<evidence type="ECO:0000313" key="10">
    <source>
        <dbReference type="Proteomes" id="UP000006790"/>
    </source>
</evidence>
<dbReference type="GO" id="GO:0006890">
    <property type="term" value="P:retrograde vesicle-mediated transport, Golgi to endoplasmic reticulum"/>
    <property type="evidence" value="ECO:0007669"/>
    <property type="project" value="EnsemblFungi"/>
</dbReference>
<dbReference type="GO" id="GO:0005789">
    <property type="term" value="C:endoplasmic reticulum membrane"/>
    <property type="evidence" value="ECO:0007669"/>
    <property type="project" value="UniProtKB-SubCell"/>
</dbReference>
<dbReference type="GO" id="GO:0071816">
    <property type="term" value="P:tail-anchored membrane protein insertion into ER membrane"/>
    <property type="evidence" value="ECO:0007669"/>
    <property type="project" value="EnsemblFungi"/>
</dbReference>
<dbReference type="OrthoDB" id="69461at2759"/>
<dbReference type="EMBL" id="CP002502">
    <property type="protein sequence ID" value="AET40566.1"/>
    <property type="molecule type" value="Genomic_DNA"/>
</dbReference>
<comment type="subcellular location">
    <subcellularLocation>
        <location evidence="1">Endoplasmic reticulum membrane</location>
        <topology evidence="1">Multi-pass membrane protein</topology>
    </subcellularLocation>
</comment>
<keyword evidence="8" id="KW-0472">Membrane</keyword>
<dbReference type="PANTHER" id="PTHR42650">
    <property type="entry name" value="TAIL-ANCHORED PROTEIN INSERTION RECEPTOR WRB"/>
    <property type="match status" value="1"/>
</dbReference>
<protein>
    <recommendedName>
        <fullName evidence="11">Golgi to ER traffic protein 1</fullName>
    </recommendedName>
</protein>
<dbReference type="eggNOG" id="KOG4253">
    <property type="taxonomic scope" value="Eukaryota"/>
</dbReference>
<evidence type="ECO:0000256" key="6">
    <source>
        <dbReference type="ARBA" id="ARBA00022989"/>
    </source>
</evidence>
<dbReference type="STRING" id="931890.G8JV87"/>
<evidence type="ECO:0000256" key="7">
    <source>
        <dbReference type="ARBA" id="ARBA00023054"/>
    </source>
</evidence>